<evidence type="ECO:0000256" key="4">
    <source>
        <dbReference type="ARBA" id="ARBA00023004"/>
    </source>
</evidence>
<dbReference type="EC" id="4.2.1.12" evidence="9 10"/>
<dbReference type="RefSeq" id="WP_180307833.1">
    <property type="nucleotide sequence ID" value="NZ_CP058952.1"/>
</dbReference>
<evidence type="ECO:0000256" key="3">
    <source>
        <dbReference type="ARBA" id="ARBA00022723"/>
    </source>
</evidence>
<dbReference type="NCBIfam" id="TIGR01196">
    <property type="entry name" value="edd"/>
    <property type="match status" value="1"/>
</dbReference>
<keyword evidence="5 9" id="KW-0411">Iron-sulfur</keyword>
<evidence type="ECO:0000256" key="9">
    <source>
        <dbReference type="HAMAP-Rule" id="MF_02094"/>
    </source>
</evidence>
<evidence type="ECO:0000256" key="5">
    <source>
        <dbReference type="ARBA" id="ARBA00023014"/>
    </source>
</evidence>
<dbReference type="GO" id="GO:0009255">
    <property type="term" value="P:Entner-Doudoroff pathway through 6-phosphogluconate"/>
    <property type="evidence" value="ECO:0007669"/>
    <property type="project" value="UniProtKB-UniRule"/>
</dbReference>
<dbReference type="PROSITE" id="PS00886">
    <property type="entry name" value="ILVD_EDD_1"/>
    <property type="match status" value="1"/>
</dbReference>
<feature type="binding site" evidence="9">
    <location>
        <position position="223"/>
    </location>
    <ligand>
        <name>[4Fe-4S] cluster</name>
        <dbReference type="ChEBI" id="CHEBI:49883"/>
    </ligand>
</feature>
<dbReference type="InterPro" id="IPR004786">
    <property type="entry name" value="6-phosphgluc_deHydtase"/>
</dbReference>
<protein>
    <recommendedName>
        <fullName evidence="9 10">Phosphogluconate dehydratase</fullName>
        <ecNumber evidence="9 10">4.2.1.12</ecNumber>
    </recommendedName>
</protein>
<dbReference type="GO" id="GO:0051539">
    <property type="term" value="F:4 iron, 4 sulfur cluster binding"/>
    <property type="evidence" value="ECO:0007669"/>
    <property type="project" value="UniProtKB-UniRule"/>
</dbReference>
<dbReference type="SUPFAM" id="SSF52016">
    <property type="entry name" value="LeuD/IlvD-like"/>
    <property type="match status" value="1"/>
</dbReference>
<dbReference type="PROSITE" id="PS00887">
    <property type="entry name" value="ILVD_EDD_2"/>
    <property type="match status" value="1"/>
</dbReference>
<dbReference type="Proteomes" id="UP000510822">
    <property type="component" value="Chromosome"/>
</dbReference>
<reference evidence="13 14" key="1">
    <citation type="journal article" date="2016" name="Int. J. Syst. Evol. Microbiol.">
        <title>Chitinibacter fontanus sp. nov., isolated from a spring.</title>
        <authorList>
            <person name="Sheu S.Y."/>
            <person name="Li Y.S."/>
            <person name="Young C.C."/>
            <person name="Chen W.M."/>
        </authorList>
    </citation>
    <scope>NUCLEOTIDE SEQUENCE [LARGE SCALE GENOMIC DNA]</scope>
    <source>
        <strain evidence="13 14">STM-7</strain>
    </source>
</reference>
<dbReference type="KEGG" id="cfon:HZU75_03645"/>
<keyword evidence="3 9" id="KW-0479">Metal-binding</keyword>
<comment type="similarity">
    <text evidence="1 9">Belongs to the IlvD/Edd family.</text>
</comment>
<dbReference type="InterPro" id="IPR042096">
    <property type="entry name" value="Dihydro-acid_dehy_C"/>
</dbReference>
<comment type="function">
    <text evidence="9">Catalyzes the dehydration of 6-phospho-D-gluconate to 2-dehydro-3-deoxy-6-phospho-D-gluconate.</text>
</comment>
<feature type="domain" description="Dihydroxy-acid/6-phosphogluconate dehydratase C-terminal" evidence="12">
    <location>
        <begin position="408"/>
        <end position="600"/>
    </location>
</feature>
<keyword evidence="14" id="KW-1185">Reference proteome</keyword>
<keyword evidence="2 9" id="KW-0004">4Fe-4S</keyword>
<dbReference type="InterPro" id="IPR056740">
    <property type="entry name" value="ILV_EDD_C"/>
</dbReference>
<dbReference type="GO" id="GO:0046872">
    <property type="term" value="F:metal ion binding"/>
    <property type="evidence" value="ECO:0007669"/>
    <property type="project" value="UniProtKB-KW"/>
</dbReference>
<dbReference type="Pfam" id="PF24877">
    <property type="entry name" value="ILV_EDD_C"/>
    <property type="match status" value="1"/>
</dbReference>
<evidence type="ECO:0000259" key="12">
    <source>
        <dbReference type="Pfam" id="PF24877"/>
    </source>
</evidence>
<comment type="pathway">
    <text evidence="9">Carbohydrate metabolism; Entner-Doudoroff pathway.</text>
</comment>
<dbReference type="GO" id="GO:0005829">
    <property type="term" value="C:cytosol"/>
    <property type="evidence" value="ECO:0007669"/>
    <property type="project" value="TreeGrafter"/>
</dbReference>
<evidence type="ECO:0000259" key="11">
    <source>
        <dbReference type="Pfam" id="PF00920"/>
    </source>
</evidence>
<evidence type="ECO:0000256" key="1">
    <source>
        <dbReference type="ARBA" id="ARBA00006486"/>
    </source>
</evidence>
<name>A0A7D5V8G8_9NEIS</name>
<evidence type="ECO:0000256" key="8">
    <source>
        <dbReference type="ARBA" id="ARBA00023277"/>
    </source>
</evidence>
<sequence length="607" mass="64186">MSLHPGLVEVTQRVIERSKESRSRYLARVEQAASKEPVRKGLACTNQAHAWAAMPETDKIMMREMRQPNLAIVSAYNEMLSAHQPFETFPAIIKKAANEAGATAQFAGGVPAMCDGVTQGQPGMELSLFSRDVIAMSTAVALSHNMFDATLCLGVCDKIVPGLLIGALQFGHLPTIFVPAGPMTTGIANKEKNITRQLFAEGKVGRDALLASEEGSYHGPGTCTFFGTANSNQMLMEIMGLHMPGAAFTNPGTPLRDALTVAATKRAAQITALGNEFIPVGKVIDEKAIINGIIGLLATGGSTNHTIHLIAIARAAGVIINWSDFNDLSAIIPLLAKVYPNGAADVNHFHAAGGMGYLIRELLDAGLLHEDVWTAAGFGLRHYAQEPFLDNGVAVWRDAPVQSGDDSVLRTAANPFQADGGTKLLQGNLGRAVIKTSAVAVEHRIVNAPAIVFDDQEDVIAAFKRGELERDFVAVVRFQGPRANGMPELHKLTPPLGVLQDRGFKVALVTDGRMSGASGKVPAAIHITPEVVSGGALGKVRTGDMILLNAETGELVAQVDAAEWNTREVATADLSANGFGMGRELFTTFRAAATGAEEGAISLGLAH</sequence>
<dbReference type="PANTHER" id="PTHR43661">
    <property type="entry name" value="D-XYLONATE DEHYDRATASE"/>
    <property type="match status" value="1"/>
</dbReference>
<gene>
    <name evidence="9" type="primary">edd</name>
    <name evidence="13" type="ORF">HZU75_03645</name>
</gene>
<dbReference type="HAMAP" id="MF_02094">
    <property type="entry name" value="Edd"/>
    <property type="match status" value="1"/>
</dbReference>
<comment type="catalytic activity">
    <reaction evidence="9">
        <text>6-phospho-D-gluconate = 2-dehydro-3-deoxy-6-phospho-D-gluconate + H2O</text>
        <dbReference type="Rhea" id="RHEA:17277"/>
        <dbReference type="ChEBI" id="CHEBI:15377"/>
        <dbReference type="ChEBI" id="CHEBI:57569"/>
        <dbReference type="ChEBI" id="CHEBI:58759"/>
        <dbReference type="EC" id="4.2.1.12"/>
    </reaction>
</comment>
<keyword evidence="7 9" id="KW-0456">Lyase</keyword>
<evidence type="ECO:0000256" key="6">
    <source>
        <dbReference type="ARBA" id="ARBA00023064"/>
    </source>
</evidence>
<dbReference type="GO" id="GO:0004456">
    <property type="term" value="F:phosphogluconate dehydratase activity"/>
    <property type="evidence" value="ECO:0007669"/>
    <property type="project" value="UniProtKB-UniRule"/>
</dbReference>
<evidence type="ECO:0000256" key="7">
    <source>
        <dbReference type="ARBA" id="ARBA00023239"/>
    </source>
</evidence>
<comment type="cofactor">
    <cofactor evidence="9">
        <name>[4Fe-4S] cluster</name>
        <dbReference type="ChEBI" id="CHEBI:49883"/>
    </cofactor>
    <text evidence="9">Binds 1 [4Fe-4S] cluster.</text>
</comment>
<dbReference type="FunFam" id="3.50.30.80:FF:000001">
    <property type="entry name" value="Dihydroxy-acid dehydratase"/>
    <property type="match status" value="1"/>
</dbReference>
<accession>A0A7D5V8G8</accession>
<keyword evidence="8 9" id="KW-0119">Carbohydrate metabolism</keyword>
<dbReference type="Pfam" id="PF00920">
    <property type="entry name" value="ILVD_EDD_N"/>
    <property type="match status" value="1"/>
</dbReference>
<feature type="domain" description="Dihydroxy-acid/6-phosphogluconate dehydratase N-terminal" evidence="11">
    <location>
        <begin position="67"/>
        <end position="380"/>
    </location>
</feature>
<dbReference type="AlphaFoldDB" id="A0A7D5V8G8"/>
<proteinExistence type="inferred from homology"/>
<organism evidence="13 14">
    <name type="scientific">Chitinibacter fontanus</name>
    <dbReference type="NCBI Taxonomy" id="1737446"/>
    <lineage>
        <taxon>Bacteria</taxon>
        <taxon>Pseudomonadati</taxon>
        <taxon>Pseudomonadota</taxon>
        <taxon>Betaproteobacteria</taxon>
        <taxon>Neisseriales</taxon>
        <taxon>Chitinibacteraceae</taxon>
        <taxon>Chitinibacter</taxon>
    </lineage>
</organism>
<evidence type="ECO:0000313" key="13">
    <source>
        <dbReference type="EMBL" id="QLI80696.1"/>
    </source>
</evidence>
<dbReference type="InterPro" id="IPR020558">
    <property type="entry name" value="DiOHA_6PGluconate_deHydtase_CS"/>
</dbReference>
<dbReference type="InterPro" id="IPR000581">
    <property type="entry name" value="ILV_EDD_N"/>
</dbReference>
<dbReference type="EMBL" id="CP058952">
    <property type="protein sequence ID" value="QLI80696.1"/>
    <property type="molecule type" value="Genomic_DNA"/>
</dbReference>
<dbReference type="UniPathway" id="UPA00226"/>
<dbReference type="InterPro" id="IPR037237">
    <property type="entry name" value="IlvD/EDD_N"/>
</dbReference>
<evidence type="ECO:0000256" key="10">
    <source>
        <dbReference type="NCBIfam" id="TIGR01196"/>
    </source>
</evidence>
<dbReference type="PANTHER" id="PTHR43661:SF1">
    <property type="entry name" value="PHOSPHOGLUCONATE DEHYDRATASE"/>
    <property type="match status" value="1"/>
</dbReference>
<keyword evidence="4 9" id="KW-0408">Iron</keyword>
<keyword evidence="6 9" id="KW-0311">Gluconate utilization</keyword>
<evidence type="ECO:0000313" key="14">
    <source>
        <dbReference type="Proteomes" id="UP000510822"/>
    </source>
</evidence>
<dbReference type="Gene3D" id="3.50.30.80">
    <property type="entry name" value="IlvD/EDD C-terminal domain-like"/>
    <property type="match status" value="1"/>
</dbReference>
<dbReference type="SUPFAM" id="SSF143975">
    <property type="entry name" value="IlvD/EDD N-terminal domain-like"/>
    <property type="match status" value="1"/>
</dbReference>
<feature type="binding site" evidence="9">
    <location>
        <position position="156"/>
    </location>
    <ligand>
        <name>[4Fe-4S] cluster</name>
        <dbReference type="ChEBI" id="CHEBI:49883"/>
    </ligand>
</feature>
<evidence type="ECO:0000256" key="2">
    <source>
        <dbReference type="ARBA" id="ARBA00022485"/>
    </source>
</evidence>
<dbReference type="GO" id="GO:0019521">
    <property type="term" value="P:D-gluconate metabolic process"/>
    <property type="evidence" value="ECO:0007669"/>
    <property type="project" value="UniProtKB-KW"/>
</dbReference>